<gene>
    <name evidence="1" type="ORF">HNY73_008748</name>
</gene>
<evidence type="ECO:0000313" key="1">
    <source>
        <dbReference type="EMBL" id="KAF8787120.1"/>
    </source>
</evidence>
<reference evidence="1" key="2">
    <citation type="submission" date="2020-06" db="EMBL/GenBank/DDBJ databases">
        <authorList>
            <person name="Sheffer M."/>
        </authorList>
    </citation>
    <scope>NUCLEOTIDE SEQUENCE</scope>
</reference>
<dbReference type="EMBL" id="JABXBU010000015">
    <property type="protein sequence ID" value="KAF8787120.1"/>
    <property type="molecule type" value="Genomic_DNA"/>
</dbReference>
<reference evidence="1" key="1">
    <citation type="journal article" date="2020" name="bioRxiv">
        <title>Chromosome-level reference genome of the European wasp spider Argiope bruennichi: a resource for studies on range expansion and evolutionary adaptation.</title>
        <authorList>
            <person name="Sheffer M.M."/>
            <person name="Hoppe A."/>
            <person name="Krehenwinkel H."/>
            <person name="Uhl G."/>
            <person name="Kuss A.W."/>
            <person name="Jensen L."/>
            <person name="Jensen C."/>
            <person name="Gillespie R.G."/>
            <person name="Hoff K.J."/>
            <person name="Prost S."/>
        </authorList>
    </citation>
    <scope>NUCLEOTIDE SEQUENCE</scope>
</reference>
<organism evidence="1 2">
    <name type="scientific">Argiope bruennichi</name>
    <name type="common">Wasp spider</name>
    <name type="synonym">Aranea bruennichi</name>
    <dbReference type="NCBI Taxonomy" id="94029"/>
    <lineage>
        <taxon>Eukaryota</taxon>
        <taxon>Metazoa</taxon>
        <taxon>Ecdysozoa</taxon>
        <taxon>Arthropoda</taxon>
        <taxon>Chelicerata</taxon>
        <taxon>Arachnida</taxon>
        <taxon>Araneae</taxon>
        <taxon>Araneomorphae</taxon>
        <taxon>Entelegynae</taxon>
        <taxon>Araneoidea</taxon>
        <taxon>Araneidae</taxon>
        <taxon>Argiope</taxon>
    </lineage>
</organism>
<accession>A0A8T0FCS5</accession>
<comment type="caution">
    <text evidence="1">The sequence shown here is derived from an EMBL/GenBank/DDBJ whole genome shotgun (WGS) entry which is preliminary data.</text>
</comment>
<protein>
    <submittedName>
        <fullName evidence="1">Uncharacterized protein</fullName>
    </submittedName>
</protein>
<keyword evidence="2" id="KW-1185">Reference proteome</keyword>
<name>A0A8T0FCS5_ARGBR</name>
<proteinExistence type="predicted"/>
<dbReference type="Proteomes" id="UP000807504">
    <property type="component" value="Unassembled WGS sequence"/>
</dbReference>
<dbReference type="AlphaFoldDB" id="A0A8T0FCS5"/>
<evidence type="ECO:0000313" key="2">
    <source>
        <dbReference type="Proteomes" id="UP000807504"/>
    </source>
</evidence>
<sequence length="201" mass="23121">MLFDSLNLAPSEGIPIFSRESTSMQQEFHIRSIDTTNMCFTQAKITSLCLKAVYERCHYKDLLNLGEEYESLGSYCKRINPTLISEDGKSLLPNDFHLYFSSLLVRLENTDYQNFVLTNSEKGMLNYVLDLVPPAGIPAENETSTNMYHKYYFYPNGTRVKENINFSRICAFCHGKCSNFLLLYPSEIIGNIQSRTFRNVL</sequence>